<keyword evidence="7" id="KW-1185">Reference proteome</keyword>
<evidence type="ECO:0000256" key="3">
    <source>
        <dbReference type="PROSITE-ProRule" id="PRU10133"/>
    </source>
</evidence>
<accession>A0A4P9ZLA4</accession>
<feature type="active site" description="Glycyl thioester intermediate" evidence="3">
    <location>
        <position position="80"/>
    </location>
</feature>
<evidence type="ECO:0000313" key="6">
    <source>
        <dbReference type="EMBL" id="RKP33913.1"/>
    </source>
</evidence>
<name>A0A4P9ZLA4_9FUNG</name>
<reference evidence="7" key="1">
    <citation type="journal article" date="2018" name="Nat. Microbiol.">
        <title>Leveraging single-cell genomics to expand the fungal tree of life.</title>
        <authorList>
            <person name="Ahrendt S.R."/>
            <person name="Quandt C.A."/>
            <person name="Ciobanu D."/>
            <person name="Clum A."/>
            <person name="Salamov A."/>
            <person name="Andreopoulos B."/>
            <person name="Cheng J.F."/>
            <person name="Woyke T."/>
            <person name="Pelin A."/>
            <person name="Henrissat B."/>
            <person name="Reynolds N.K."/>
            <person name="Benny G.L."/>
            <person name="Smith M.E."/>
            <person name="James T.Y."/>
            <person name="Grigoriev I.V."/>
        </authorList>
    </citation>
    <scope>NUCLEOTIDE SEQUENCE [LARGE SCALE GENOMIC DNA]</scope>
    <source>
        <strain evidence="7">RSA 468</strain>
    </source>
</reference>
<organism evidence="6 7">
    <name type="scientific">Dimargaris cristalligena</name>
    <dbReference type="NCBI Taxonomy" id="215637"/>
    <lineage>
        <taxon>Eukaryota</taxon>
        <taxon>Fungi</taxon>
        <taxon>Fungi incertae sedis</taxon>
        <taxon>Zoopagomycota</taxon>
        <taxon>Kickxellomycotina</taxon>
        <taxon>Dimargaritomycetes</taxon>
        <taxon>Dimargaritales</taxon>
        <taxon>Dimargaritaceae</taxon>
        <taxon>Dimargaris</taxon>
    </lineage>
</organism>
<evidence type="ECO:0000313" key="7">
    <source>
        <dbReference type="Proteomes" id="UP000268162"/>
    </source>
</evidence>
<keyword evidence="4" id="KW-0067">ATP-binding</keyword>
<dbReference type="Proteomes" id="UP000268162">
    <property type="component" value="Unassembled WGS sequence"/>
</dbReference>
<dbReference type="GO" id="GO:0016740">
    <property type="term" value="F:transferase activity"/>
    <property type="evidence" value="ECO:0007669"/>
    <property type="project" value="UniProtKB-KW"/>
</dbReference>
<evidence type="ECO:0000256" key="1">
    <source>
        <dbReference type="ARBA" id="ARBA00022679"/>
    </source>
</evidence>
<evidence type="ECO:0000259" key="5">
    <source>
        <dbReference type="PROSITE" id="PS50127"/>
    </source>
</evidence>
<dbReference type="InterPro" id="IPR016135">
    <property type="entry name" value="UBQ-conjugating_enzyme/RWD"/>
</dbReference>
<dbReference type="AlphaFoldDB" id="A0A4P9ZLA4"/>
<dbReference type="Pfam" id="PF00179">
    <property type="entry name" value="UQ_con"/>
    <property type="match status" value="1"/>
</dbReference>
<dbReference type="InterPro" id="IPR000608">
    <property type="entry name" value="UBC"/>
</dbReference>
<proteinExistence type="inferred from homology"/>
<dbReference type="InterPro" id="IPR050113">
    <property type="entry name" value="Ub_conjugating_enzyme"/>
</dbReference>
<sequence length="200" mass="22618">MKREWEILTQNLPAGIICHPEGNLLMHWKALIKGPHDTPYKGGRFELCVVIPDRYPYVPPQIQFVTSVYHPNINWEGHICLNLLKMPPKGGWRPALNVSTVLTSLYLLLSKPNPNDPLLAHVAAEFWENQSLFNEKARRWTLQYATNQNNEDSTVLASDETGMEENLEVPAAAALPIVLMVPQLPAQVAKDQKHSNLKLK</sequence>
<keyword evidence="1" id="KW-0808">Transferase</keyword>
<dbReference type="Gene3D" id="3.10.110.10">
    <property type="entry name" value="Ubiquitin Conjugating Enzyme"/>
    <property type="match status" value="1"/>
</dbReference>
<dbReference type="SMART" id="SM00212">
    <property type="entry name" value="UBCc"/>
    <property type="match status" value="1"/>
</dbReference>
<evidence type="ECO:0000256" key="2">
    <source>
        <dbReference type="ARBA" id="ARBA00022786"/>
    </source>
</evidence>
<keyword evidence="2 4" id="KW-0833">Ubl conjugation pathway</keyword>
<protein>
    <submittedName>
        <fullName evidence="6">Ubiquitin-conjugating enzyme/RWD-like protein</fullName>
    </submittedName>
</protein>
<dbReference type="SUPFAM" id="SSF54495">
    <property type="entry name" value="UBC-like"/>
    <property type="match status" value="1"/>
</dbReference>
<dbReference type="CDD" id="cd23805">
    <property type="entry name" value="UBCc_UBE2T"/>
    <property type="match status" value="1"/>
</dbReference>
<evidence type="ECO:0000256" key="4">
    <source>
        <dbReference type="RuleBase" id="RU362109"/>
    </source>
</evidence>
<dbReference type="STRING" id="215637.A0A4P9ZLA4"/>
<gene>
    <name evidence="6" type="ORF">BJ085DRAFT_23022</name>
</gene>
<feature type="domain" description="UBC core" evidence="5">
    <location>
        <begin position="1"/>
        <end position="146"/>
    </location>
</feature>
<comment type="similarity">
    <text evidence="4">Belongs to the ubiquitin-conjugating enzyme family.</text>
</comment>
<dbReference type="PROSITE" id="PS50127">
    <property type="entry name" value="UBC_2"/>
    <property type="match status" value="1"/>
</dbReference>
<dbReference type="PROSITE" id="PS00183">
    <property type="entry name" value="UBC_1"/>
    <property type="match status" value="1"/>
</dbReference>
<dbReference type="InterPro" id="IPR023313">
    <property type="entry name" value="UBQ-conjugating_AS"/>
</dbReference>
<keyword evidence="4" id="KW-0547">Nucleotide-binding</keyword>
<dbReference type="PANTHER" id="PTHR24067">
    <property type="entry name" value="UBIQUITIN-CONJUGATING ENZYME E2"/>
    <property type="match status" value="1"/>
</dbReference>
<dbReference type="EMBL" id="ML003470">
    <property type="protein sequence ID" value="RKP33913.1"/>
    <property type="molecule type" value="Genomic_DNA"/>
</dbReference>
<dbReference type="GO" id="GO:0005524">
    <property type="term" value="F:ATP binding"/>
    <property type="evidence" value="ECO:0007669"/>
    <property type="project" value="UniProtKB-UniRule"/>
</dbReference>